<evidence type="ECO:0000313" key="1">
    <source>
        <dbReference type="EMBL" id="CAJ0916221.1"/>
    </source>
</evidence>
<reference evidence="1" key="1">
    <citation type="submission" date="2023-07" db="EMBL/GenBank/DDBJ databases">
        <authorList>
            <person name="Stuckert A."/>
        </authorList>
    </citation>
    <scope>NUCLEOTIDE SEQUENCE</scope>
</reference>
<keyword evidence="2" id="KW-1185">Reference proteome</keyword>
<evidence type="ECO:0008006" key="3">
    <source>
        <dbReference type="Google" id="ProtNLM"/>
    </source>
</evidence>
<comment type="caution">
    <text evidence="1">The sequence shown here is derived from an EMBL/GenBank/DDBJ whole genome shotgun (WGS) entry which is preliminary data.</text>
</comment>
<protein>
    <recommendedName>
        <fullName evidence="3">Reverse transcriptase domain-containing protein</fullName>
    </recommendedName>
</protein>
<accession>A0ABN9KMQ4</accession>
<evidence type="ECO:0000313" key="2">
    <source>
        <dbReference type="Proteomes" id="UP001176940"/>
    </source>
</evidence>
<dbReference type="PANTHER" id="PTHR21301">
    <property type="entry name" value="REVERSE TRANSCRIPTASE"/>
    <property type="match status" value="1"/>
</dbReference>
<dbReference type="PANTHER" id="PTHR21301:SF12">
    <property type="match status" value="1"/>
</dbReference>
<sequence>MGAAFAPSYAGLFLGLWERDLFLSDRLGSIEHVLLWARYIDDIFFVWQGTPIDLAQFIDTLNSNDRNIHLTLCSYDKTLDFLDVTIRRDPCGMLQSDVYRKETATNTLLHATSGHPGHMISGSKCTQHMSDLPLPLTYRSSQTFFMTTTGKVVVNPSTALRQYHDRYKLPNITSQIVRRVGEIWTLTRYSDSKKRLFARYLAHTNDMAEIVYQEKTLTDMSHAHELVVNSGKADEADCQPPMI</sequence>
<name>A0ABN9KMQ4_9NEOB</name>
<gene>
    <name evidence="1" type="ORF">RIMI_LOCUS234829</name>
</gene>
<organism evidence="1 2">
    <name type="scientific">Ranitomeya imitator</name>
    <name type="common">mimic poison frog</name>
    <dbReference type="NCBI Taxonomy" id="111125"/>
    <lineage>
        <taxon>Eukaryota</taxon>
        <taxon>Metazoa</taxon>
        <taxon>Chordata</taxon>
        <taxon>Craniata</taxon>
        <taxon>Vertebrata</taxon>
        <taxon>Euteleostomi</taxon>
        <taxon>Amphibia</taxon>
        <taxon>Batrachia</taxon>
        <taxon>Anura</taxon>
        <taxon>Neobatrachia</taxon>
        <taxon>Hyloidea</taxon>
        <taxon>Dendrobatidae</taxon>
        <taxon>Dendrobatinae</taxon>
        <taxon>Ranitomeya</taxon>
    </lineage>
</organism>
<dbReference type="EMBL" id="CAUEEQ010000251">
    <property type="protein sequence ID" value="CAJ0916221.1"/>
    <property type="molecule type" value="Genomic_DNA"/>
</dbReference>
<proteinExistence type="predicted"/>
<dbReference type="Proteomes" id="UP001176940">
    <property type="component" value="Unassembled WGS sequence"/>
</dbReference>